<dbReference type="GO" id="GO:0005829">
    <property type="term" value="C:cytosol"/>
    <property type="evidence" value="ECO:0007669"/>
    <property type="project" value="TreeGrafter"/>
</dbReference>
<accession>A0A0W0SG28</accession>
<keyword evidence="15" id="KW-1185">Reference proteome</keyword>
<dbReference type="SUPFAM" id="SSF52335">
    <property type="entry name" value="Methylglyoxal synthase-like"/>
    <property type="match status" value="1"/>
</dbReference>
<gene>
    <name evidence="10 12" type="primary">purH</name>
    <name evidence="12" type="ORF">Lche_0688</name>
    <name evidence="13" type="ORF">NCTC11976_03286</name>
</gene>
<dbReference type="FunFam" id="3.40.50.1380:FF:000001">
    <property type="entry name" value="Bifunctional purine biosynthesis protein PurH"/>
    <property type="match status" value="1"/>
</dbReference>
<dbReference type="HAMAP" id="MF_00139">
    <property type="entry name" value="PurH"/>
    <property type="match status" value="1"/>
</dbReference>
<dbReference type="AlphaFoldDB" id="A0A0W0SG28"/>
<evidence type="ECO:0000256" key="1">
    <source>
        <dbReference type="ARBA" id="ARBA00004844"/>
    </source>
</evidence>
<evidence type="ECO:0000256" key="2">
    <source>
        <dbReference type="ARBA" id="ARBA00004954"/>
    </source>
</evidence>
<reference evidence="12 14" key="1">
    <citation type="submission" date="2015-11" db="EMBL/GenBank/DDBJ databases">
        <title>Genomic analysis of 38 Legionella species identifies large and diverse effector repertoires.</title>
        <authorList>
            <person name="Burstein D."/>
            <person name="Amaro F."/>
            <person name="Zusman T."/>
            <person name="Lifshitz Z."/>
            <person name="Cohen O."/>
            <person name="Gilbert J.A."/>
            <person name="Pupko T."/>
            <person name="Shuman H.A."/>
            <person name="Segal G."/>
        </authorList>
    </citation>
    <scope>NUCLEOTIDE SEQUENCE [LARGE SCALE GENOMIC DNA]</scope>
    <source>
        <strain evidence="12 14">ORW</strain>
    </source>
</reference>
<keyword evidence="4 10" id="KW-0808">Transferase</keyword>
<evidence type="ECO:0000313" key="12">
    <source>
        <dbReference type="EMBL" id="KTC82424.1"/>
    </source>
</evidence>
<keyword evidence="6 10" id="KW-0378">Hydrolase</keyword>
<protein>
    <recommendedName>
        <fullName evidence="10">Bifunctional purine biosynthesis protein PurH</fullName>
    </recommendedName>
    <domain>
        <recommendedName>
            <fullName evidence="10">Phosphoribosylaminoimidazolecarboxamide formyltransferase</fullName>
            <ecNumber evidence="10">2.1.2.3</ecNumber>
        </recommendedName>
        <alternativeName>
            <fullName evidence="10">AICAR transformylase</fullName>
        </alternativeName>
    </domain>
    <domain>
        <recommendedName>
            <fullName evidence="10">IMP cyclohydrolase</fullName>
            <ecNumber evidence="10">3.5.4.10</ecNumber>
        </recommendedName>
        <alternativeName>
            <fullName evidence="10">ATIC</fullName>
        </alternativeName>
        <alternativeName>
            <fullName evidence="10">IMP synthase</fullName>
        </alternativeName>
        <alternativeName>
            <fullName evidence="10">Inosinicase</fullName>
        </alternativeName>
    </domain>
</protein>
<dbReference type="CDD" id="cd01421">
    <property type="entry name" value="IMPCH"/>
    <property type="match status" value="1"/>
</dbReference>
<dbReference type="SMART" id="SM00798">
    <property type="entry name" value="AICARFT_IMPCHas"/>
    <property type="match status" value="1"/>
</dbReference>
<dbReference type="FunFam" id="3.40.140.20:FF:000001">
    <property type="entry name" value="Bifunctional purine biosynthesis protein PurH"/>
    <property type="match status" value="1"/>
</dbReference>
<dbReference type="GO" id="GO:0006189">
    <property type="term" value="P:'de novo' IMP biosynthetic process"/>
    <property type="evidence" value="ECO:0007669"/>
    <property type="project" value="UniProtKB-UniRule"/>
</dbReference>
<dbReference type="PIRSF" id="PIRSF000414">
    <property type="entry name" value="AICARFT_IMPCHas"/>
    <property type="match status" value="1"/>
</dbReference>
<evidence type="ECO:0000256" key="5">
    <source>
        <dbReference type="ARBA" id="ARBA00022755"/>
    </source>
</evidence>
<evidence type="ECO:0000256" key="3">
    <source>
        <dbReference type="ARBA" id="ARBA00007667"/>
    </source>
</evidence>
<feature type="domain" description="MGS-like" evidence="11">
    <location>
        <begin position="31"/>
        <end position="177"/>
    </location>
</feature>
<evidence type="ECO:0000259" key="11">
    <source>
        <dbReference type="PROSITE" id="PS51855"/>
    </source>
</evidence>
<evidence type="ECO:0000313" key="14">
    <source>
        <dbReference type="Proteomes" id="UP000054921"/>
    </source>
</evidence>
<dbReference type="PANTHER" id="PTHR11692:SF0">
    <property type="entry name" value="BIFUNCTIONAL PURINE BIOSYNTHESIS PROTEIN ATIC"/>
    <property type="match status" value="1"/>
</dbReference>
<sequence>MPQFSVTITTYSEIIQVTIIKEIIMAQEHTFSAFHPKRALLSVSDKRGIVELGKALHLQGVELIATGNTAAILRENELPVTDVSECTGFPEMLDGRVKTLHPAIHGGLLARGKKDAKTLREHSIRPIDLLVINLYPFEQTISRPDCNFNEAIENIDIGGPAMIRSAAKNHAHTFVVVKPEDYAELIHYLKTQKTPSDWGFTLAKKAFAHTAAYDAAITNYLTTLDKNCTPCGFPEVLTCQFNKITDLRYGENPHQQAAFYVDKNSASGSLGAAQLIQGKQLSYNNILDADAALDCVKSFACEKPTCVIVKHANPCGIAIGDSLLHAYLKAFQCDPTSAYGGIIAFNQTLDANTAKTILEKQFVEVIVAPDVSNEAKKVLASKENIRVLLTGTWKQDETFRLNMKKVDGGLLVQEHDSLSLGSYELKTVTPNKPSEQQMNDLMFAWRAVKHVKSNAIVYAKDAATIGLGGGQTSRVMSARIGLWQAEQMGFDTHGAVMASDAFIPFPDTVEIAAEAGISAIIQPGGSIRDSQIIACAEEHGLIMVFTGVRHFKH</sequence>
<comment type="domain">
    <text evidence="10">The IMP cyclohydrolase activity resides in the N-terminal region.</text>
</comment>
<dbReference type="EC" id="2.1.2.3" evidence="10"/>
<evidence type="ECO:0000256" key="9">
    <source>
        <dbReference type="ARBA" id="ARBA00050687"/>
    </source>
</evidence>
<evidence type="ECO:0000256" key="6">
    <source>
        <dbReference type="ARBA" id="ARBA00022801"/>
    </source>
</evidence>
<dbReference type="NCBIfam" id="NF002049">
    <property type="entry name" value="PRK00881.1"/>
    <property type="match status" value="1"/>
</dbReference>
<dbReference type="Proteomes" id="UP000277577">
    <property type="component" value="Chromosome"/>
</dbReference>
<evidence type="ECO:0000313" key="15">
    <source>
        <dbReference type="Proteomes" id="UP000277577"/>
    </source>
</evidence>
<comment type="similarity">
    <text evidence="3 10">Belongs to the PurH family.</text>
</comment>
<dbReference type="PROSITE" id="PS51855">
    <property type="entry name" value="MGS"/>
    <property type="match status" value="1"/>
</dbReference>
<evidence type="ECO:0000256" key="10">
    <source>
        <dbReference type="HAMAP-Rule" id="MF_00139"/>
    </source>
</evidence>
<dbReference type="InterPro" id="IPR036914">
    <property type="entry name" value="MGS-like_dom_sf"/>
</dbReference>
<proteinExistence type="inferred from homology"/>
<dbReference type="SMART" id="SM00851">
    <property type="entry name" value="MGS"/>
    <property type="match status" value="1"/>
</dbReference>
<dbReference type="EMBL" id="LR134173">
    <property type="protein sequence ID" value="VEB39508.1"/>
    <property type="molecule type" value="Genomic_DNA"/>
</dbReference>
<dbReference type="STRING" id="28084.Lche_0688"/>
<dbReference type="EMBL" id="LNXW01000009">
    <property type="protein sequence ID" value="KTC82424.1"/>
    <property type="molecule type" value="Genomic_DNA"/>
</dbReference>
<organism evidence="12 14">
    <name type="scientific">Legionella cherrii</name>
    <dbReference type="NCBI Taxonomy" id="28084"/>
    <lineage>
        <taxon>Bacteria</taxon>
        <taxon>Pseudomonadati</taxon>
        <taxon>Pseudomonadota</taxon>
        <taxon>Gammaproteobacteria</taxon>
        <taxon>Legionellales</taxon>
        <taxon>Legionellaceae</taxon>
        <taxon>Legionella</taxon>
    </lineage>
</organism>
<reference evidence="13 15" key="2">
    <citation type="submission" date="2018-12" db="EMBL/GenBank/DDBJ databases">
        <authorList>
            <consortium name="Pathogen Informatics"/>
        </authorList>
    </citation>
    <scope>NUCLEOTIDE SEQUENCE [LARGE SCALE GENOMIC DNA]</scope>
    <source>
        <strain evidence="13 15">NCTC11976</strain>
    </source>
</reference>
<comment type="catalytic activity">
    <reaction evidence="9 10">
        <text>IMP + H2O = 5-formamido-1-(5-phospho-D-ribosyl)imidazole-4-carboxamide</text>
        <dbReference type="Rhea" id="RHEA:18445"/>
        <dbReference type="ChEBI" id="CHEBI:15377"/>
        <dbReference type="ChEBI" id="CHEBI:58053"/>
        <dbReference type="ChEBI" id="CHEBI:58467"/>
        <dbReference type="EC" id="3.5.4.10"/>
    </reaction>
</comment>
<evidence type="ECO:0000256" key="7">
    <source>
        <dbReference type="ARBA" id="ARBA00023268"/>
    </source>
</evidence>
<evidence type="ECO:0000256" key="4">
    <source>
        <dbReference type="ARBA" id="ARBA00022679"/>
    </source>
</evidence>
<dbReference type="Gene3D" id="3.40.140.20">
    <property type="match status" value="2"/>
</dbReference>
<keyword evidence="7 10" id="KW-0511">Multifunctional enzyme</keyword>
<keyword evidence="5 10" id="KW-0658">Purine biosynthesis</keyword>
<dbReference type="EC" id="3.5.4.10" evidence="10"/>
<dbReference type="Proteomes" id="UP000054921">
    <property type="component" value="Unassembled WGS sequence"/>
</dbReference>
<name>A0A0W0SG28_9GAMM</name>
<dbReference type="InterPro" id="IPR024051">
    <property type="entry name" value="AICAR_Tfase_dup_dom_sf"/>
</dbReference>
<dbReference type="Pfam" id="PF02142">
    <property type="entry name" value="MGS"/>
    <property type="match status" value="1"/>
</dbReference>
<dbReference type="PATRIC" id="fig|28084.5.peg.740"/>
<dbReference type="Gene3D" id="3.40.50.1380">
    <property type="entry name" value="Methylglyoxal synthase-like domain"/>
    <property type="match status" value="1"/>
</dbReference>
<comment type="pathway">
    <text evidence="1 10">Purine metabolism; IMP biosynthesis via de novo pathway; IMP from 5-formamido-1-(5-phospho-D-ribosyl)imidazole-4-carboxamide: step 1/1.</text>
</comment>
<dbReference type="FunFam" id="3.40.140.20:FF:000002">
    <property type="entry name" value="Bifunctional purine biosynthesis protein PurH"/>
    <property type="match status" value="1"/>
</dbReference>
<comment type="pathway">
    <text evidence="2 10">Purine metabolism; IMP biosynthesis via de novo pathway; 5-formamido-1-(5-phospho-D-ribosyl)imidazole-4-carboxamide from 5-amino-1-(5-phospho-D-ribosyl)imidazole-4-carboxamide (10-formyl THF route): step 1/1.</text>
</comment>
<dbReference type="Pfam" id="PF01808">
    <property type="entry name" value="AICARFT_IMPCHas"/>
    <property type="match status" value="1"/>
</dbReference>
<dbReference type="PANTHER" id="PTHR11692">
    <property type="entry name" value="BIFUNCTIONAL PURINE BIOSYNTHESIS PROTEIN PURH"/>
    <property type="match status" value="1"/>
</dbReference>
<evidence type="ECO:0000256" key="8">
    <source>
        <dbReference type="ARBA" id="ARBA00050488"/>
    </source>
</evidence>
<dbReference type="NCBIfam" id="TIGR00355">
    <property type="entry name" value="purH"/>
    <property type="match status" value="1"/>
</dbReference>
<dbReference type="UniPathway" id="UPA00074">
    <property type="reaction ID" value="UER00133"/>
</dbReference>
<dbReference type="InterPro" id="IPR002695">
    <property type="entry name" value="PurH-like"/>
</dbReference>
<comment type="catalytic activity">
    <reaction evidence="8 10">
        <text>(6R)-10-formyltetrahydrofolate + 5-amino-1-(5-phospho-beta-D-ribosyl)imidazole-4-carboxamide = 5-formamido-1-(5-phospho-D-ribosyl)imidazole-4-carboxamide + (6S)-5,6,7,8-tetrahydrofolate</text>
        <dbReference type="Rhea" id="RHEA:22192"/>
        <dbReference type="ChEBI" id="CHEBI:57453"/>
        <dbReference type="ChEBI" id="CHEBI:58467"/>
        <dbReference type="ChEBI" id="CHEBI:58475"/>
        <dbReference type="ChEBI" id="CHEBI:195366"/>
        <dbReference type="EC" id="2.1.2.3"/>
    </reaction>
</comment>
<evidence type="ECO:0000313" key="13">
    <source>
        <dbReference type="EMBL" id="VEB39508.1"/>
    </source>
</evidence>
<dbReference type="InterPro" id="IPR016193">
    <property type="entry name" value="Cytidine_deaminase-like"/>
</dbReference>
<dbReference type="GO" id="GO:0004643">
    <property type="term" value="F:phosphoribosylaminoimidazolecarboxamide formyltransferase activity"/>
    <property type="evidence" value="ECO:0007669"/>
    <property type="project" value="UniProtKB-UniRule"/>
</dbReference>
<dbReference type="InterPro" id="IPR011607">
    <property type="entry name" value="MGS-like_dom"/>
</dbReference>
<dbReference type="GO" id="GO:0003937">
    <property type="term" value="F:IMP cyclohydrolase activity"/>
    <property type="evidence" value="ECO:0007669"/>
    <property type="project" value="UniProtKB-UniRule"/>
</dbReference>
<dbReference type="SUPFAM" id="SSF53927">
    <property type="entry name" value="Cytidine deaminase-like"/>
    <property type="match status" value="1"/>
</dbReference>